<dbReference type="PANTHER" id="PTHR33279:SF19">
    <property type="entry name" value="SSL1707 PROTEIN"/>
    <property type="match status" value="1"/>
</dbReference>
<keyword evidence="3" id="KW-0808">Transferase</keyword>
<dbReference type="EMBL" id="FNRF01000001">
    <property type="protein sequence ID" value="SDZ95651.1"/>
    <property type="molecule type" value="Genomic_DNA"/>
</dbReference>
<dbReference type="OrthoDB" id="9803707at2"/>
<name>A0A1H3X9P0_XYLRU</name>
<accession>A0A1H3X9P0</accession>
<organism evidence="3 4">
    <name type="scientific">Xylanibacter ruminicola</name>
    <name type="common">Prevotella ruminicola</name>
    <dbReference type="NCBI Taxonomy" id="839"/>
    <lineage>
        <taxon>Bacteria</taxon>
        <taxon>Pseudomonadati</taxon>
        <taxon>Bacteroidota</taxon>
        <taxon>Bacteroidia</taxon>
        <taxon>Bacteroidales</taxon>
        <taxon>Prevotellaceae</taxon>
        <taxon>Xylanibacter</taxon>
    </lineage>
</organism>
<dbReference type="Gene3D" id="3.30.110.40">
    <property type="entry name" value="TusA-like domain"/>
    <property type="match status" value="1"/>
</dbReference>
<dbReference type="RefSeq" id="WP_074759781.1">
    <property type="nucleotide sequence ID" value="NZ_FNRF01000001.1"/>
</dbReference>
<proteinExistence type="inferred from homology"/>
<dbReference type="PANTHER" id="PTHR33279">
    <property type="entry name" value="SULFUR CARRIER PROTEIN YEDF-RELATED"/>
    <property type="match status" value="1"/>
</dbReference>
<dbReference type="CDD" id="cd00291">
    <property type="entry name" value="SirA_YedF_YeeD"/>
    <property type="match status" value="1"/>
</dbReference>
<sequence length="74" mass="8273">MATKVLDITKEHCPMTFVKTKIELSKLQTGDILEVLLAEGEPLDNVPRNAKEQGYNVLSIEHVEGTTHKVTIKK</sequence>
<reference evidence="3 4" key="1">
    <citation type="submission" date="2016-10" db="EMBL/GenBank/DDBJ databases">
        <authorList>
            <person name="de Groot N.N."/>
        </authorList>
    </citation>
    <scope>NUCLEOTIDE SEQUENCE [LARGE SCALE GENOMIC DNA]</scope>
    <source>
        <strain evidence="3 4">D31d</strain>
    </source>
</reference>
<dbReference type="InterPro" id="IPR001455">
    <property type="entry name" value="TusA-like"/>
</dbReference>
<dbReference type="InterPro" id="IPR036868">
    <property type="entry name" value="TusA-like_sf"/>
</dbReference>
<feature type="domain" description="UPF0033" evidence="2">
    <location>
        <begin position="4"/>
        <end position="74"/>
    </location>
</feature>
<dbReference type="Proteomes" id="UP000182257">
    <property type="component" value="Unassembled WGS sequence"/>
</dbReference>
<dbReference type="AlphaFoldDB" id="A0A1H3X9P0"/>
<evidence type="ECO:0000256" key="1">
    <source>
        <dbReference type="ARBA" id="ARBA00008984"/>
    </source>
</evidence>
<dbReference type="GO" id="GO:0016740">
    <property type="term" value="F:transferase activity"/>
    <property type="evidence" value="ECO:0007669"/>
    <property type="project" value="UniProtKB-KW"/>
</dbReference>
<gene>
    <name evidence="3" type="ORF">SAMN05216462_0112</name>
</gene>
<evidence type="ECO:0000313" key="3">
    <source>
        <dbReference type="EMBL" id="SDZ95651.1"/>
    </source>
</evidence>
<protein>
    <submittedName>
        <fullName evidence="3">TusA-related sulfurtransferase</fullName>
    </submittedName>
</protein>
<evidence type="ECO:0000259" key="2">
    <source>
        <dbReference type="Pfam" id="PF01206"/>
    </source>
</evidence>
<evidence type="ECO:0000313" key="4">
    <source>
        <dbReference type="Proteomes" id="UP000182257"/>
    </source>
</evidence>
<dbReference type="SUPFAM" id="SSF64307">
    <property type="entry name" value="SirA-like"/>
    <property type="match status" value="1"/>
</dbReference>
<comment type="similarity">
    <text evidence="1">Belongs to the sulfur carrier protein TusA family.</text>
</comment>
<dbReference type="Pfam" id="PF01206">
    <property type="entry name" value="TusA"/>
    <property type="match status" value="1"/>
</dbReference>